<organism evidence="2 3">
    <name type="scientific">Leuconostoc fallax</name>
    <dbReference type="NCBI Taxonomy" id="1251"/>
    <lineage>
        <taxon>Bacteria</taxon>
        <taxon>Bacillati</taxon>
        <taxon>Bacillota</taxon>
        <taxon>Bacilli</taxon>
        <taxon>Lactobacillales</taxon>
        <taxon>Lactobacillaceae</taxon>
        <taxon>Leuconostoc</taxon>
    </lineage>
</organism>
<dbReference type="STRING" id="907931.GCA_000165675_01040"/>
<name>A0A4R5N7Y8_9LACO</name>
<accession>A0A4R5N7Y8</accession>
<proteinExistence type="predicted"/>
<dbReference type="RefSeq" id="WP_010007880.1">
    <property type="nucleotide sequence ID" value="NZ_JAGYGP010000001.1"/>
</dbReference>
<evidence type="ECO:0000313" key="3">
    <source>
        <dbReference type="Proteomes" id="UP000295681"/>
    </source>
</evidence>
<dbReference type="AlphaFoldDB" id="A0A4R5N7Y8"/>
<evidence type="ECO:0000256" key="1">
    <source>
        <dbReference type="SAM" id="Coils"/>
    </source>
</evidence>
<gene>
    <name evidence="2" type="ORF">C5L23_000318</name>
</gene>
<comment type="caution">
    <text evidence="2">The sequence shown here is derived from an EMBL/GenBank/DDBJ whole genome shotgun (WGS) entry which is preliminary data.</text>
</comment>
<keyword evidence="3" id="KW-1185">Reference proteome</keyword>
<feature type="coiled-coil region" evidence="1">
    <location>
        <begin position="10"/>
        <end position="44"/>
    </location>
</feature>
<keyword evidence="1" id="KW-0175">Coiled coil</keyword>
<evidence type="ECO:0000313" key="2">
    <source>
        <dbReference type="EMBL" id="TDG68012.1"/>
    </source>
</evidence>
<dbReference type="Proteomes" id="UP000295681">
    <property type="component" value="Unassembled WGS sequence"/>
</dbReference>
<reference evidence="2 3" key="1">
    <citation type="journal article" date="2019" name="Appl. Microbiol. Biotechnol.">
        <title>Uncovering carbohydrate metabolism through a genotype-phenotype association study of 56 lactic acid bacteria genomes.</title>
        <authorList>
            <person name="Buron-Moles G."/>
            <person name="Chailyan A."/>
            <person name="Dolejs I."/>
            <person name="Forster J."/>
            <person name="Miks M.H."/>
        </authorList>
    </citation>
    <scope>NUCLEOTIDE SEQUENCE [LARGE SCALE GENOMIC DNA]</scope>
    <source>
        <strain evidence="2 3">ATCC 700006</strain>
    </source>
</reference>
<sequence length="78" mass="9237">MKCFDNLKILIKALKDIARLTQQLAQQKAQLDASLEQIKKFQDDIQVDIDKMNFKNEIHLARIEKAQQHIAQELEKYR</sequence>
<dbReference type="EMBL" id="PUFI01000014">
    <property type="protein sequence ID" value="TDG68012.1"/>
    <property type="molecule type" value="Genomic_DNA"/>
</dbReference>
<protein>
    <submittedName>
        <fullName evidence="2">Uncharacterized protein</fullName>
    </submittedName>
</protein>